<reference evidence="1" key="1">
    <citation type="submission" date="2014-09" db="EMBL/GenBank/DDBJ databases">
        <authorList>
            <person name="Magalhaes I.L.F."/>
            <person name="Oliveira U."/>
            <person name="Santos F.R."/>
            <person name="Vidigal T.H.D.A."/>
            <person name="Brescovit A.D."/>
            <person name="Santos A.J."/>
        </authorList>
    </citation>
    <scope>NUCLEOTIDE SEQUENCE</scope>
    <source>
        <tissue evidence="1">Shoot tissue taken approximately 20 cm above the soil surface</tissue>
    </source>
</reference>
<dbReference type="EMBL" id="GBRH01266282">
    <property type="protein sequence ID" value="JAD31613.1"/>
    <property type="molecule type" value="Transcribed_RNA"/>
</dbReference>
<proteinExistence type="predicted"/>
<dbReference type="AlphaFoldDB" id="A0A0A8Z1U3"/>
<organism evidence="1">
    <name type="scientific">Arundo donax</name>
    <name type="common">Giant reed</name>
    <name type="synonym">Donax arundinaceus</name>
    <dbReference type="NCBI Taxonomy" id="35708"/>
    <lineage>
        <taxon>Eukaryota</taxon>
        <taxon>Viridiplantae</taxon>
        <taxon>Streptophyta</taxon>
        <taxon>Embryophyta</taxon>
        <taxon>Tracheophyta</taxon>
        <taxon>Spermatophyta</taxon>
        <taxon>Magnoliopsida</taxon>
        <taxon>Liliopsida</taxon>
        <taxon>Poales</taxon>
        <taxon>Poaceae</taxon>
        <taxon>PACMAD clade</taxon>
        <taxon>Arundinoideae</taxon>
        <taxon>Arundineae</taxon>
        <taxon>Arundo</taxon>
    </lineage>
</organism>
<reference evidence="1" key="2">
    <citation type="journal article" date="2015" name="Data Brief">
        <title>Shoot transcriptome of the giant reed, Arundo donax.</title>
        <authorList>
            <person name="Barrero R.A."/>
            <person name="Guerrero F.D."/>
            <person name="Moolhuijzen P."/>
            <person name="Goolsby J.A."/>
            <person name="Tidwell J."/>
            <person name="Bellgard S.E."/>
            <person name="Bellgard M.I."/>
        </authorList>
    </citation>
    <scope>NUCLEOTIDE SEQUENCE</scope>
    <source>
        <tissue evidence="1">Shoot tissue taken approximately 20 cm above the soil surface</tissue>
    </source>
</reference>
<name>A0A0A8Z1U3_ARUDO</name>
<accession>A0A0A8Z1U3</accession>
<protein>
    <submittedName>
        <fullName evidence="1">Uncharacterized protein</fullName>
    </submittedName>
</protein>
<evidence type="ECO:0000313" key="1">
    <source>
        <dbReference type="EMBL" id="JAD31613.1"/>
    </source>
</evidence>
<sequence length="42" mass="4094">MMVGGQLGLGGACRWGSRAIRAGGLVVRGIGGSSVCRGGFEG</sequence>